<evidence type="ECO:0000313" key="2">
    <source>
        <dbReference type="EMBL" id="KPI86434.1"/>
    </source>
</evidence>
<dbReference type="InterPro" id="IPR007553">
    <property type="entry name" value="2-thiour_desulf"/>
</dbReference>
<organism evidence="2 3">
    <name type="scientific">Leptomonas seymouri</name>
    <dbReference type="NCBI Taxonomy" id="5684"/>
    <lineage>
        <taxon>Eukaryota</taxon>
        <taxon>Discoba</taxon>
        <taxon>Euglenozoa</taxon>
        <taxon>Kinetoplastea</taxon>
        <taxon>Metakinetoplastina</taxon>
        <taxon>Trypanosomatida</taxon>
        <taxon>Trypanosomatidae</taxon>
        <taxon>Leishmaniinae</taxon>
        <taxon>Leptomonas</taxon>
    </lineage>
</organism>
<protein>
    <submittedName>
        <fullName evidence="2">Uncharacterized protein</fullName>
    </submittedName>
</protein>
<comment type="caution">
    <text evidence="2">The sequence shown here is derived from an EMBL/GenBank/DDBJ whole genome shotgun (WGS) entry which is preliminary data.</text>
</comment>
<evidence type="ECO:0000256" key="1">
    <source>
        <dbReference type="SAM" id="MobiDB-lite"/>
    </source>
</evidence>
<feature type="region of interest" description="Disordered" evidence="1">
    <location>
        <begin position="25"/>
        <end position="48"/>
    </location>
</feature>
<dbReference type="Pfam" id="PF04463">
    <property type="entry name" value="2-thiour_desulf"/>
    <property type="match status" value="1"/>
</dbReference>
<dbReference type="EMBL" id="LJSK01000131">
    <property type="protein sequence ID" value="KPI86434.1"/>
    <property type="molecule type" value="Genomic_DNA"/>
</dbReference>
<accession>A0A0N1I3F4</accession>
<name>A0A0N1I3F4_LEPSE</name>
<dbReference type="PANTHER" id="PTHR30087:SF0">
    <property type="entry name" value="INNER MEMBRANE PROTEIN"/>
    <property type="match status" value="1"/>
</dbReference>
<reference evidence="2 3" key="1">
    <citation type="journal article" date="2015" name="PLoS Pathog.">
        <title>Leptomonas seymouri: Adaptations to the Dixenous Life Cycle Analyzed by Genome Sequencing, Transcriptome Profiling and Co-infection with Leishmania donovani.</title>
        <authorList>
            <person name="Kraeva N."/>
            <person name="Butenko A."/>
            <person name="Hlavacova J."/>
            <person name="Kostygov A."/>
            <person name="Myskova J."/>
            <person name="Grybchuk D."/>
            <person name="Lestinova T."/>
            <person name="Votypka J."/>
            <person name="Volf P."/>
            <person name="Opperdoes F."/>
            <person name="Flegontov P."/>
            <person name="Lukes J."/>
            <person name="Yurchenko V."/>
        </authorList>
    </citation>
    <scope>NUCLEOTIDE SEQUENCE [LARGE SCALE GENOMIC DNA]</scope>
    <source>
        <strain evidence="2 3">ATCC 30220</strain>
    </source>
</reference>
<dbReference type="OrthoDB" id="273561at2759"/>
<keyword evidence="3" id="KW-1185">Reference proteome</keyword>
<dbReference type="AlphaFoldDB" id="A0A0N1I3F4"/>
<dbReference type="VEuPathDB" id="TriTrypDB:Lsey_0131_0150"/>
<dbReference type="Proteomes" id="UP000038009">
    <property type="component" value="Unassembled WGS sequence"/>
</dbReference>
<gene>
    <name evidence="2" type="ORF">ABL78_4513</name>
</gene>
<dbReference type="PANTHER" id="PTHR30087">
    <property type="entry name" value="INNER MEMBRANE PROTEIN"/>
    <property type="match status" value="1"/>
</dbReference>
<sequence>MSPVTPSALACAWWRQHGLQERVRRFRSSHPPTPPRQTLNFDSGASRAPHRSHAVPGISQLCLFPSAESTAGAKTLTSSPVILVSACLLGYPVTYRGAEVRLPATLRPTPLLFLTEVLWRELGLVRCVPVCPEVEWLGLPVPRPPLRLVCGVDRDARESLDGAQGKELCHVVDAAAPDRIVFSFNPSAGELPSAVVANLAAPLHAIDGVVLKSRSPSCGVHDARLYSRDAAITSTPSCKACSRSRPTGVPASQCHPAASDSTSYKLVDGFFAKALRNSLRASSKAPGDREAGGGQSSLPLPVITSDRLLTQFHAVDSDAPRSSCHSPRALTFRAKGEVGLEHTSLDVFMESVLQHREWRLAQRAD</sequence>
<proteinExistence type="predicted"/>
<dbReference type="OMA" id="AWWRQHG"/>
<evidence type="ECO:0000313" key="3">
    <source>
        <dbReference type="Proteomes" id="UP000038009"/>
    </source>
</evidence>